<dbReference type="Pfam" id="PF20684">
    <property type="entry name" value="Fung_rhodopsin"/>
    <property type="match status" value="1"/>
</dbReference>
<feature type="transmembrane region" description="Helical" evidence="6">
    <location>
        <begin position="195"/>
        <end position="214"/>
    </location>
</feature>
<dbReference type="PANTHER" id="PTHR33048:SF47">
    <property type="entry name" value="INTEGRAL MEMBRANE PROTEIN-RELATED"/>
    <property type="match status" value="1"/>
</dbReference>
<evidence type="ECO:0000256" key="4">
    <source>
        <dbReference type="ARBA" id="ARBA00023136"/>
    </source>
</evidence>
<comment type="similarity">
    <text evidence="5">Belongs to the SAT4 family.</text>
</comment>
<organism evidence="8 9">
    <name type="scientific">Periconia digitata</name>
    <dbReference type="NCBI Taxonomy" id="1303443"/>
    <lineage>
        <taxon>Eukaryota</taxon>
        <taxon>Fungi</taxon>
        <taxon>Dikarya</taxon>
        <taxon>Ascomycota</taxon>
        <taxon>Pezizomycotina</taxon>
        <taxon>Dothideomycetes</taxon>
        <taxon>Pleosporomycetidae</taxon>
        <taxon>Pleosporales</taxon>
        <taxon>Massarineae</taxon>
        <taxon>Periconiaceae</taxon>
        <taxon>Periconia</taxon>
    </lineage>
</organism>
<evidence type="ECO:0000256" key="6">
    <source>
        <dbReference type="SAM" id="Phobius"/>
    </source>
</evidence>
<comment type="caution">
    <text evidence="8">The sequence shown here is derived from an EMBL/GenBank/DDBJ whole genome shotgun (WGS) entry which is preliminary data.</text>
</comment>
<feature type="transmembrane region" description="Helical" evidence="6">
    <location>
        <begin position="6"/>
        <end position="22"/>
    </location>
</feature>
<comment type="subcellular location">
    <subcellularLocation>
        <location evidence="1">Membrane</location>
        <topology evidence="1">Multi-pass membrane protein</topology>
    </subcellularLocation>
</comment>
<dbReference type="AlphaFoldDB" id="A0A9W4UVJ6"/>
<name>A0A9W4UVJ6_9PLEO</name>
<feature type="transmembrane region" description="Helical" evidence="6">
    <location>
        <begin position="115"/>
        <end position="136"/>
    </location>
</feature>
<keyword evidence="4 6" id="KW-0472">Membrane</keyword>
<evidence type="ECO:0000256" key="3">
    <source>
        <dbReference type="ARBA" id="ARBA00022989"/>
    </source>
</evidence>
<evidence type="ECO:0000313" key="9">
    <source>
        <dbReference type="Proteomes" id="UP001152607"/>
    </source>
</evidence>
<sequence length="340" mass="38500">MTTNITLVMVGTTGVAVRFIARRHAGSRLGLDDWLILVAWILFGALCGLTVFGVLNGAGRHKQYILQTDPGKLEKYLQFVYGFKLLYPCISGLIKASICWSYLRKLGHIKSLRWFGYSLLTTTVLWALAMFVLSVLQCHHVQEFWKSKGERSKCTGLQEYFISMSVVGVCVDAVILFIIVQPIWHFSMCIGKKTILLCTVILAVSKICFCIVRIVELWNLKDFNITWDYTGPIIWMITEVTVGLLAACCPVLEAFLPERPMQQLSVMLSGQEGAGSTDRNRSLSWSEKTINWIERKRGFHRSSEVQEDGTEKIMQHGIMRTFSNTVEIEDMRRVSPVATV</sequence>
<evidence type="ECO:0000259" key="7">
    <source>
        <dbReference type="Pfam" id="PF20684"/>
    </source>
</evidence>
<dbReference type="InterPro" id="IPR049326">
    <property type="entry name" value="Rhodopsin_dom_fungi"/>
</dbReference>
<evidence type="ECO:0000313" key="8">
    <source>
        <dbReference type="EMBL" id="CAI6341726.1"/>
    </source>
</evidence>
<accession>A0A9W4UVJ6</accession>
<feature type="transmembrane region" description="Helical" evidence="6">
    <location>
        <begin position="234"/>
        <end position="256"/>
    </location>
</feature>
<feature type="transmembrane region" description="Helical" evidence="6">
    <location>
        <begin position="85"/>
        <end position="103"/>
    </location>
</feature>
<feature type="domain" description="Rhodopsin" evidence="7">
    <location>
        <begin position="17"/>
        <end position="255"/>
    </location>
</feature>
<feature type="transmembrane region" description="Helical" evidence="6">
    <location>
        <begin position="34"/>
        <end position="55"/>
    </location>
</feature>
<proteinExistence type="inferred from homology"/>
<dbReference type="PANTHER" id="PTHR33048">
    <property type="entry name" value="PTH11-LIKE INTEGRAL MEMBRANE PROTEIN (AFU_ORTHOLOGUE AFUA_5G11245)"/>
    <property type="match status" value="1"/>
</dbReference>
<gene>
    <name evidence="8" type="ORF">PDIGIT_LOCUS14926</name>
</gene>
<protein>
    <recommendedName>
        <fullName evidence="7">Rhodopsin domain-containing protein</fullName>
    </recommendedName>
</protein>
<dbReference type="EMBL" id="CAOQHR010000012">
    <property type="protein sequence ID" value="CAI6341726.1"/>
    <property type="molecule type" value="Genomic_DNA"/>
</dbReference>
<reference evidence="8" key="1">
    <citation type="submission" date="2023-01" db="EMBL/GenBank/DDBJ databases">
        <authorList>
            <person name="Van Ghelder C."/>
            <person name="Rancurel C."/>
        </authorList>
    </citation>
    <scope>NUCLEOTIDE SEQUENCE</scope>
    <source>
        <strain evidence="8">CNCM I-4278</strain>
    </source>
</reference>
<dbReference type="GO" id="GO:0016020">
    <property type="term" value="C:membrane"/>
    <property type="evidence" value="ECO:0007669"/>
    <property type="project" value="UniProtKB-SubCell"/>
</dbReference>
<evidence type="ECO:0000256" key="1">
    <source>
        <dbReference type="ARBA" id="ARBA00004141"/>
    </source>
</evidence>
<feature type="transmembrane region" description="Helical" evidence="6">
    <location>
        <begin position="160"/>
        <end position="183"/>
    </location>
</feature>
<dbReference type="Proteomes" id="UP001152607">
    <property type="component" value="Unassembled WGS sequence"/>
</dbReference>
<dbReference type="OrthoDB" id="5401779at2759"/>
<evidence type="ECO:0000256" key="5">
    <source>
        <dbReference type="ARBA" id="ARBA00038359"/>
    </source>
</evidence>
<keyword evidence="9" id="KW-1185">Reference proteome</keyword>
<dbReference type="InterPro" id="IPR052337">
    <property type="entry name" value="SAT4-like"/>
</dbReference>
<keyword evidence="2 6" id="KW-0812">Transmembrane</keyword>
<keyword evidence="3 6" id="KW-1133">Transmembrane helix</keyword>
<evidence type="ECO:0000256" key="2">
    <source>
        <dbReference type="ARBA" id="ARBA00022692"/>
    </source>
</evidence>